<keyword evidence="1" id="KW-0812">Transmembrane</keyword>
<dbReference type="Proteomes" id="UP001060771">
    <property type="component" value="Chromosome"/>
</dbReference>
<dbReference type="PANTHER" id="PTHR21248:SF22">
    <property type="entry name" value="PHOSPHOLIPASE D"/>
    <property type="match status" value="1"/>
</dbReference>
<feature type="transmembrane region" description="Helical" evidence="1">
    <location>
        <begin position="320"/>
        <end position="339"/>
    </location>
</feature>
<sequence>MRILLVMVLLIALVLPVMTYAQGWYLPINSSQVSVVVSPVNSTYILNVISGARCCVYVEAYELTYQPLVNDLVNLSQRGIEVYVVLSGSAYGGIPEAEYSAVNELVSSGAHVSFNYDYDYVHSKVFVIDNETVIIGSINPTYYGFENDLGIDLVIRNSSVAQVFAEVILTDYRNGSITWINYPGVVVSPINSMEYLEDLLNQPGTLYMAFEELYPSSGMYDLIAMHGDRIVLVGQYSENEEAVNELGAVMVNNLTAKAMVVGNYVYVGSVNLDYTSLHSNRELGIIIENPQVAQEVITVIQQWYGESKLQNQQVIHQTNYSSAQALLLLILLVLIIYMLRYSRRPKRRKGMPRL</sequence>
<evidence type="ECO:0000313" key="4">
    <source>
        <dbReference type="Proteomes" id="UP001060771"/>
    </source>
</evidence>
<keyword evidence="1" id="KW-0472">Membrane</keyword>
<organism evidence="3 4">
    <name type="scientific">Vulcanisaeta souniana JCM 11219</name>
    <dbReference type="NCBI Taxonomy" id="1293586"/>
    <lineage>
        <taxon>Archaea</taxon>
        <taxon>Thermoproteota</taxon>
        <taxon>Thermoprotei</taxon>
        <taxon>Thermoproteales</taxon>
        <taxon>Thermoproteaceae</taxon>
        <taxon>Vulcanisaeta</taxon>
    </lineage>
</organism>
<name>A0ABN6SS72_9CREN</name>
<proteinExistence type="predicted"/>
<dbReference type="PANTHER" id="PTHR21248">
    <property type="entry name" value="CARDIOLIPIN SYNTHASE"/>
    <property type="match status" value="1"/>
</dbReference>
<accession>A0ABN6SS72</accession>
<dbReference type="SUPFAM" id="SSF56024">
    <property type="entry name" value="Phospholipase D/nuclease"/>
    <property type="match status" value="2"/>
</dbReference>
<dbReference type="Gene3D" id="3.30.870.10">
    <property type="entry name" value="Endonuclease Chain A"/>
    <property type="match status" value="2"/>
</dbReference>
<dbReference type="InterPro" id="IPR025202">
    <property type="entry name" value="PLD-like_dom"/>
</dbReference>
<dbReference type="GeneID" id="76207296"/>
<dbReference type="PROSITE" id="PS50035">
    <property type="entry name" value="PLD"/>
    <property type="match status" value="1"/>
</dbReference>
<reference evidence="4" key="1">
    <citation type="submission" date="2022-09" db="EMBL/GenBank/DDBJ databases">
        <title>Complete genome sequence of Vulcanisaeta souniana.</title>
        <authorList>
            <person name="Kato S."/>
            <person name="Itoh T."/>
            <person name="Ohkuma M."/>
        </authorList>
    </citation>
    <scope>NUCLEOTIDE SEQUENCE [LARGE SCALE GENOMIC DNA]</scope>
    <source>
        <strain evidence="4">JCM 11219</strain>
    </source>
</reference>
<dbReference type="SMART" id="SM00155">
    <property type="entry name" value="PLDc"/>
    <property type="match status" value="2"/>
</dbReference>
<keyword evidence="1" id="KW-1133">Transmembrane helix</keyword>
<dbReference type="EMBL" id="AP026830">
    <property type="protein sequence ID" value="BDR92658.1"/>
    <property type="molecule type" value="Genomic_DNA"/>
</dbReference>
<evidence type="ECO:0000313" key="3">
    <source>
        <dbReference type="EMBL" id="BDR92658.1"/>
    </source>
</evidence>
<dbReference type="InterPro" id="IPR001736">
    <property type="entry name" value="PLipase_D/transphosphatidylase"/>
</dbReference>
<protein>
    <submittedName>
        <fullName evidence="3">Excisionase</fullName>
    </submittedName>
</protein>
<evidence type="ECO:0000259" key="2">
    <source>
        <dbReference type="PROSITE" id="PS50035"/>
    </source>
</evidence>
<evidence type="ECO:0000256" key="1">
    <source>
        <dbReference type="SAM" id="Phobius"/>
    </source>
</evidence>
<gene>
    <name evidence="3" type="ORF">Vsou_17510</name>
</gene>
<keyword evidence="4" id="KW-1185">Reference proteome</keyword>
<dbReference type="Pfam" id="PF13091">
    <property type="entry name" value="PLDc_2"/>
    <property type="match status" value="2"/>
</dbReference>
<feature type="domain" description="PLD phosphodiesterase" evidence="2">
    <location>
        <begin position="117"/>
        <end position="139"/>
    </location>
</feature>
<dbReference type="RefSeq" id="WP_188603959.1">
    <property type="nucleotide sequence ID" value="NZ_AP026830.1"/>
</dbReference>